<keyword evidence="8" id="KW-0812">Transmembrane</keyword>
<keyword evidence="5" id="KW-0256">Endoplasmic reticulum</keyword>
<dbReference type="InterPro" id="IPR014371">
    <property type="entry name" value="Oat_ACAT_DAG_ARE"/>
</dbReference>
<evidence type="ECO:0000256" key="2">
    <source>
        <dbReference type="ARBA" id="ARBA00005189"/>
    </source>
</evidence>
<comment type="pathway">
    <text evidence="2">Lipid metabolism.</text>
</comment>
<evidence type="ECO:0000256" key="8">
    <source>
        <dbReference type="SAM" id="Phobius"/>
    </source>
</evidence>
<dbReference type="GO" id="GO:0019432">
    <property type="term" value="P:triglyceride biosynthetic process"/>
    <property type="evidence" value="ECO:0007669"/>
    <property type="project" value="TreeGrafter"/>
</dbReference>
<keyword evidence="8" id="KW-1133">Transmembrane helix</keyword>
<evidence type="ECO:0000313" key="9">
    <source>
        <dbReference type="Ensembl" id="ENSANIP00000015671.1"/>
    </source>
</evidence>
<evidence type="ECO:0000256" key="6">
    <source>
        <dbReference type="ARBA" id="ARBA00023315"/>
    </source>
</evidence>
<evidence type="ECO:0000256" key="3">
    <source>
        <dbReference type="ARBA" id="ARBA00013244"/>
    </source>
</evidence>
<accession>A0A8B9N138</accession>
<dbReference type="GO" id="GO:0004144">
    <property type="term" value="F:diacylglycerol O-acyltransferase activity"/>
    <property type="evidence" value="ECO:0007669"/>
    <property type="project" value="UniProtKB-EC"/>
</dbReference>
<evidence type="ECO:0000313" key="10">
    <source>
        <dbReference type="Proteomes" id="UP000694541"/>
    </source>
</evidence>
<evidence type="ECO:0000256" key="1">
    <source>
        <dbReference type="ARBA" id="ARBA00004477"/>
    </source>
</evidence>
<keyword evidence="6" id="KW-0012">Acyltransferase</keyword>
<feature type="transmembrane region" description="Helical" evidence="8">
    <location>
        <begin position="177"/>
        <end position="197"/>
    </location>
</feature>
<keyword evidence="4" id="KW-0808">Transferase</keyword>
<dbReference type="EC" id="2.3.1.20" evidence="3"/>
<reference evidence="9" key="1">
    <citation type="submission" date="2025-08" db="UniProtKB">
        <authorList>
            <consortium name="Ensembl"/>
        </authorList>
    </citation>
    <scope>IDENTIFICATION</scope>
</reference>
<evidence type="ECO:0000256" key="7">
    <source>
        <dbReference type="SAM" id="MobiDB-lite"/>
    </source>
</evidence>
<dbReference type="PANTHER" id="PTHR10408:SF7">
    <property type="entry name" value="DIACYLGLYCEROL O-ACYLTRANSFERASE 1"/>
    <property type="match status" value="1"/>
</dbReference>
<name>A0A8B9N138_9AVES</name>
<proteinExistence type="predicted"/>
<organism evidence="9 10">
    <name type="scientific">Accipiter nisus</name>
    <name type="common">Eurasian sparrowhawk</name>
    <dbReference type="NCBI Taxonomy" id="211598"/>
    <lineage>
        <taxon>Eukaryota</taxon>
        <taxon>Metazoa</taxon>
        <taxon>Chordata</taxon>
        <taxon>Craniata</taxon>
        <taxon>Vertebrata</taxon>
        <taxon>Euteleostomi</taxon>
        <taxon>Archelosauria</taxon>
        <taxon>Archosauria</taxon>
        <taxon>Dinosauria</taxon>
        <taxon>Saurischia</taxon>
        <taxon>Theropoda</taxon>
        <taxon>Coelurosauria</taxon>
        <taxon>Aves</taxon>
        <taxon>Neognathae</taxon>
        <taxon>Neoaves</taxon>
        <taxon>Telluraves</taxon>
        <taxon>Accipitrimorphae</taxon>
        <taxon>Accipitriformes</taxon>
        <taxon>Accipitridae</taxon>
        <taxon>Accipitrinae</taxon>
        <taxon>Accipiter</taxon>
    </lineage>
</organism>
<feature type="region of interest" description="Disordered" evidence="7">
    <location>
        <begin position="211"/>
        <end position="273"/>
    </location>
</feature>
<dbReference type="AlphaFoldDB" id="A0A8B9N138"/>
<comment type="subcellular location">
    <subcellularLocation>
        <location evidence="1">Endoplasmic reticulum membrane</location>
        <topology evidence="1">Multi-pass membrane protein</topology>
    </subcellularLocation>
</comment>
<dbReference type="Ensembl" id="ENSANIT00000016215.1">
    <property type="protein sequence ID" value="ENSANIP00000015671.1"/>
    <property type="gene ID" value="ENSANIG00000010653.1"/>
</dbReference>
<protein>
    <recommendedName>
        <fullName evidence="3">diacylglycerol O-acyltransferase</fullName>
        <ecNumber evidence="3">2.3.1.20</ecNumber>
    </recommendedName>
</protein>
<reference evidence="9" key="2">
    <citation type="submission" date="2025-09" db="UniProtKB">
        <authorList>
            <consortium name="Ensembl"/>
        </authorList>
    </citation>
    <scope>IDENTIFICATION</scope>
</reference>
<keyword evidence="8" id="KW-0472">Membrane</keyword>
<dbReference type="PANTHER" id="PTHR10408">
    <property type="entry name" value="STEROL O-ACYLTRANSFERASE"/>
    <property type="match status" value="1"/>
</dbReference>
<evidence type="ECO:0000256" key="5">
    <source>
        <dbReference type="ARBA" id="ARBA00022824"/>
    </source>
</evidence>
<sequence length="273" mass="28850">GGGAGSAPPGSLGWVWLCACDPPHADPTAAVCVCVCNPPSPPNLPPPRCHKVQESLLSSASGYSNYRGILNWCVVMLVLSNARLFLENLIKYGILVDPIQVVSLFLKDPYSWPSLSPSPCLEGPPLRPPPRFHVSLPQGSLSEGAGAALHTLNLLAILCFPDWALLPPPPLLTTSPLPAVGAVFTLAIYTIIFLKLFSFRDVNKWCRERREVKTAPPAPEDSSAPGTSGRSCPAPRASARIRPSCPPSHISSPPPPGQPGPCLPSSRVTVGQG</sequence>
<dbReference type="GO" id="GO:0005789">
    <property type="term" value="C:endoplasmic reticulum membrane"/>
    <property type="evidence" value="ECO:0007669"/>
    <property type="project" value="UniProtKB-SubCell"/>
</dbReference>
<dbReference type="Proteomes" id="UP000694541">
    <property type="component" value="Unplaced"/>
</dbReference>
<evidence type="ECO:0000256" key="4">
    <source>
        <dbReference type="ARBA" id="ARBA00022679"/>
    </source>
</evidence>
<feature type="compositionally biased region" description="Pro residues" evidence="7">
    <location>
        <begin position="252"/>
        <end position="262"/>
    </location>
</feature>
<keyword evidence="10" id="KW-1185">Reference proteome</keyword>